<comment type="similarity">
    <text evidence="2 7">Belongs to the methyltransferase superfamily. L-isoaspartyl/D-aspartyl protein methyltransferase family.</text>
</comment>
<dbReference type="InterPro" id="IPR029063">
    <property type="entry name" value="SAM-dependent_MTases_sf"/>
</dbReference>
<evidence type="ECO:0000256" key="6">
    <source>
        <dbReference type="ARBA" id="ARBA00022691"/>
    </source>
</evidence>
<dbReference type="HOGENOM" id="CLU_055432_2_0_6"/>
<organism evidence="8 9">
    <name type="scientific">Thioflavicoccus mobilis 8321</name>
    <dbReference type="NCBI Taxonomy" id="765912"/>
    <lineage>
        <taxon>Bacteria</taxon>
        <taxon>Pseudomonadati</taxon>
        <taxon>Pseudomonadota</taxon>
        <taxon>Gammaproteobacteria</taxon>
        <taxon>Chromatiales</taxon>
        <taxon>Chromatiaceae</taxon>
        <taxon>Thioflavicoccus</taxon>
    </lineage>
</organism>
<dbReference type="KEGG" id="tmb:Thimo_2935"/>
<proteinExistence type="inferred from homology"/>
<evidence type="ECO:0000313" key="8">
    <source>
        <dbReference type="EMBL" id="AGA91628.1"/>
    </source>
</evidence>
<dbReference type="eggNOG" id="COG2518">
    <property type="taxonomic scope" value="Bacteria"/>
</dbReference>
<dbReference type="CDD" id="cd02440">
    <property type="entry name" value="AdoMet_MTases"/>
    <property type="match status" value="1"/>
</dbReference>
<dbReference type="AlphaFoldDB" id="L0GXZ5"/>
<dbReference type="SUPFAM" id="SSF53335">
    <property type="entry name" value="S-adenosyl-L-methionine-dependent methyltransferases"/>
    <property type="match status" value="1"/>
</dbReference>
<dbReference type="GO" id="GO:0032259">
    <property type="term" value="P:methylation"/>
    <property type="evidence" value="ECO:0007669"/>
    <property type="project" value="UniProtKB-KW"/>
</dbReference>
<feature type="active site" evidence="7">
    <location>
        <position position="108"/>
    </location>
</feature>
<keyword evidence="3 7" id="KW-0963">Cytoplasm</keyword>
<dbReference type="Pfam" id="PF01135">
    <property type="entry name" value="PCMT"/>
    <property type="match status" value="1"/>
</dbReference>
<comment type="function">
    <text evidence="7">Catalyzes the methyl esterification of L-isoaspartyl residues in peptides and proteins that result from spontaneous decomposition of normal L-aspartyl and L-asparaginyl residues. It plays a role in the repair and/or degradation of damaged proteins.</text>
</comment>
<keyword evidence="4 7" id="KW-0489">Methyltransferase</keyword>
<protein>
    <recommendedName>
        <fullName evidence="7">Protein-L-isoaspartate O-methyltransferase</fullName>
        <ecNumber evidence="7">2.1.1.77</ecNumber>
    </recommendedName>
    <alternativeName>
        <fullName evidence="7">L-isoaspartyl protein carboxyl methyltransferase</fullName>
    </alternativeName>
    <alternativeName>
        <fullName evidence="7">Protein L-isoaspartyl methyltransferase</fullName>
    </alternativeName>
    <alternativeName>
        <fullName evidence="7">Protein-beta-aspartate methyltransferase</fullName>
        <shortName evidence="7">PIMT</shortName>
    </alternativeName>
</protein>
<gene>
    <name evidence="7" type="primary">pcm</name>
    <name evidence="8" type="ORF">Thimo_2935</name>
</gene>
<evidence type="ECO:0000256" key="2">
    <source>
        <dbReference type="ARBA" id="ARBA00005369"/>
    </source>
</evidence>
<reference evidence="8 9" key="1">
    <citation type="submission" date="2011-09" db="EMBL/GenBank/DDBJ databases">
        <title>Complete sequence of chromosome of Thioflavicoccus mobilis 8321.</title>
        <authorList>
            <consortium name="US DOE Joint Genome Institute"/>
            <person name="Lucas S."/>
            <person name="Han J."/>
            <person name="Lapidus A."/>
            <person name="Cheng J.-F."/>
            <person name="Goodwin L."/>
            <person name="Pitluck S."/>
            <person name="Peters L."/>
            <person name="Ovchinnikova G."/>
            <person name="Lu M."/>
            <person name="Detter J.C."/>
            <person name="Han C."/>
            <person name="Tapia R."/>
            <person name="Land M."/>
            <person name="Hauser L."/>
            <person name="Kyrpides N."/>
            <person name="Ivanova N."/>
            <person name="Pagani I."/>
            <person name="Vogl K."/>
            <person name="Liu Z."/>
            <person name="Imhoff J."/>
            <person name="Thiel V."/>
            <person name="Frigaard N.-U."/>
            <person name="Bryant D."/>
            <person name="Woyke T."/>
        </authorList>
    </citation>
    <scope>NUCLEOTIDE SEQUENCE [LARGE SCALE GENOMIC DNA]</scope>
    <source>
        <strain evidence="8 9">8321</strain>
    </source>
</reference>
<dbReference type="GO" id="GO:0030091">
    <property type="term" value="P:protein repair"/>
    <property type="evidence" value="ECO:0007669"/>
    <property type="project" value="UniProtKB-UniRule"/>
</dbReference>
<name>L0GXZ5_9GAMM</name>
<evidence type="ECO:0000256" key="4">
    <source>
        <dbReference type="ARBA" id="ARBA00022603"/>
    </source>
</evidence>
<dbReference type="PATRIC" id="fig|765912.4.peg.2869"/>
<dbReference type="NCBIfam" id="NF001453">
    <property type="entry name" value="PRK00312.1"/>
    <property type="match status" value="1"/>
</dbReference>
<comment type="subcellular location">
    <subcellularLocation>
        <location evidence="1 7">Cytoplasm</location>
    </subcellularLocation>
</comment>
<sequence>MLSILMRNGFGTLAATYRGPVLLSADQTDGGPGLGRSEPDESAERDALIREIERGVFETQFALGTDHLDPAVLAAVRAVPRHAFVPSELRQQAYRDHPLPIGGGQTISQPYIVAIMSHLLGVGPGDRVFELGTGSGYQAAVLAEMGVEVYTVEIVPEHAERSARLLAELGYERVQVRVDDGYLGWPEAAPFAGIIATAAADHIPRPLIDQLAAGGRLVMPVGGDGRIQQLTLIEKLPDGDLHQRTILPVRFVPVTGEYVHSE</sequence>
<dbReference type="EC" id="2.1.1.77" evidence="7"/>
<dbReference type="PANTHER" id="PTHR11579:SF0">
    <property type="entry name" value="PROTEIN-L-ISOASPARTATE(D-ASPARTATE) O-METHYLTRANSFERASE"/>
    <property type="match status" value="1"/>
</dbReference>
<evidence type="ECO:0000256" key="1">
    <source>
        <dbReference type="ARBA" id="ARBA00004496"/>
    </source>
</evidence>
<accession>L0GXZ5</accession>
<comment type="catalytic activity">
    <reaction evidence="7">
        <text>[protein]-L-isoaspartate + S-adenosyl-L-methionine = [protein]-L-isoaspartate alpha-methyl ester + S-adenosyl-L-homocysteine</text>
        <dbReference type="Rhea" id="RHEA:12705"/>
        <dbReference type="Rhea" id="RHEA-COMP:12143"/>
        <dbReference type="Rhea" id="RHEA-COMP:12144"/>
        <dbReference type="ChEBI" id="CHEBI:57856"/>
        <dbReference type="ChEBI" id="CHEBI:59789"/>
        <dbReference type="ChEBI" id="CHEBI:90596"/>
        <dbReference type="ChEBI" id="CHEBI:90598"/>
        <dbReference type="EC" id="2.1.1.77"/>
    </reaction>
</comment>
<dbReference type="NCBIfam" id="TIGR00080">
    <property type="entry name" value="pimt"/>
    <property type="match status" value="1"/>
</dbReference>
<evidence type="ECO:0000313" key="9">
    <source>
        <dbReference type="Proteomes" id="UP000010816"/>
    </source>
</evidence>
<evidence type="ECO:0000256" key="7">
    <source>
        <dbReference type="HAMAP-Rule" id="MF_00090"/>
    </source>
</evidence>
<keyword evidence="6 7" id="KW-0949">S-adenosyl-L-methionine</keyword>
<dbReference type="HAMAP" id="MF_00090">
    <property type="entry name" value="PIMT"/>
    <property type="match status" value="1"/>
</dbReference>
<dbReference type="InterPro" id="IPR000682">
    <property type="entry name" value="PCMT"/>
</dbReference>
<dbReference type="Gene3D" id="3.40.50.150">
    <property type="entry name" value="Vaccinia Virus protein VP39"/>
    <property type="match status" value="1"/>
</dbReference>
<evidence type="ECO:0000256" key="5">
    <source>
        <dbReference type="ARBA" id="ARBA00022679"/>
    </source>
</evidence>
<dbReference type="RefSeq" id="WP_015281759.1">
    <property type="nucleotide sequence ID" value="NC_019940.1"/>
</dbReference>
<dbReference type="PANTHER" id="PTHR11579">
    <property type="entry name" value="PROTEIN-L-ISOASPARTATE O-METHYLTRANSFERASE"/>
    <property type="match status" value="1"/>
</dbReference>
<dbReference type="GO" id="GO:0005737">
    <property type="term" value="C:cytoplasm"/>
    <property type="evidence" value="ECO:0007669"/>
    <property type="project" value="UniProtKB-SubCell"/>
</dbReference>
<dbReference type="FunFam" id="3.40.50.150:FF:000010">
    <property type="entry name" value="Protein-L-isoaspartate O-methyltransferase"/>
    <property type="match status" value="1"/>
</dbReference>
<evidence type="ECO:0000256" key="3">
    <source>
        <dbReference type="ARBA" id="ARBA00022490"/>
    </source>
</evidence>
<keyword evidence="5 7" id="KW-0808">Transferase</keyword>
<dbReference type="GO" id="GO:0004719">
    <property type="term" value="F:protein-L-isoaspartate (D-aspartate) O-methyltransferase activity"/>
    <property type="evidence" value="ECO:0007669"/>
    <property type="project" value="UniProtKB-UniRule"/>
</dbReference>
<dbReference type="EMBL" id="CP003051">
    <property type="protein sequence ID" value="AGA91628.1"/>
    <property type="molecule type" value="Genomic_DNA"/>
</dbReference>
<dbReference type="Proteomes" id="UP000010816">
    <property type="component" value="Chromosome"/>
</dbReference>
<dbReference type="STRING" id="765912.Thimo_2935"/>
<keyword evidence="9" id="KW-1185">Reference proteome</keyword>